<protein>
    <submittedName>
        <fullName evidence="3">Uncharacterized protein</fullName>
    </submittedName>
</protein>
<keyword evidence="2" id="KW-0812">Transmembrane</keyword>
<keyword evidence="2" id="KW-1133">Transmembrane helix</keyword>
<feature type="compositionally biased region" description="Low complexity" evidence="1">
    <location>
        <begin position="31"/>
        <end position="52"/>
    </location>
</feature>
<proteinExistence type="predicted"/>
<evidence type="ECO:0000256" key="1">
    <source>
        <dbReference type="SAM" id="MobiDB-lite"/>
    </source>
</evidence>
<evidence type="ECO:0000256" key="2">
    <source>
        <dbReference type="SAM" id="Phobius"/>
    </source>
</evidence>
<feature type="region of interest" description="Disordered" evidence="1">
    <location>
        <begin position="1"/>
        <end position="66"/>
    </location>
</feature>
<accession>A0ABN2WFZ5</accession>
<evidence type="ECO:0000313" key="4">
    <source>
        <dbReference type="Proteomes" id="UP001500897"/>
    </source>
</evidence>
<dbReference type="EMBL" id="BAAANS010000008">
    <property type="protein sequence ID" value="GAA2091539.1"/>
    <property type="molecule type" value="Genomic_DNA"/>
</dbReference>
<feature type="compositionally biased region" description="Pro residues" evidence="1">
    <location>
        <begin position="1"/>
        <end position="30"/>
    </location>
</feature>
<keyword evidence="2" id="KW-0472">Membrane</keyword>
<organism evidence="3 4">
    <name type="scientific">Kitasatospora saccharophila</name>
    <dbReference type="NCBI Taxonomy" id="407973"/>
    <lineage>
        <taxon>Bacteria</taxon>
        <taxon>Bacillati</taxon>
        <taxon>Actinomycetota</taxon>
        <taxon>Actinomycetes</taxon>
        <taxon>Kitasatosporales</taxon>
        <taxon>Streptomycetaceae</taxon>
        <taxon>Kitasatospora</taxon>
    </lineage>
</organism>
<name>A0ABN2WFZ5_9ACTN</name>
<feature type="transmembrane region" description="Helical" evidence="2">
    <location>
        <begin position="71"/>
        <end position="92"/>
    </location>
</feature>
<comment type="caution">
    <text evidence="3">The sequence shown here is derived from an EMBL/GenBank/DDBJ whole genome shotgun (WGS) entry which is preliminary data.</text>
</comment>
<dbReference type="Proteomes" id="UP001500897">
    <property type="component" value="Unassembled WGS sequence"/>
</dbReference>
<evidence type="ECO:0000313" key="3">
    <source>
        <dbReference type="EMBL" id="GAA2091539.1"/>
    </source>
</evidence>
<gene>
    <name evidence="3" type="ORF">GCM10009759_16250</name>
</gene>
<keyword evidence="4" id="KW-1185">Reference proteome</keyword>
<reference evidence="3 4" key="1">
    <citation type="journal article" date="2019" name="Int. J. Syst. Evol. Microbiol.">
        <title>The Global Catalogue of Microorganisms (GCM) 10K type strain sequencing project: providing services to taxonomists for standard genome sequencing and annotation.</title>
        <authorList>
            <consortium name="The Broad Institute Genomics Platform"/>
            <consortium name="The Broad Institute Genome Sequencing Center for Infectious Disease"/>
            <person name="Wu L."/>
            <person name="Ma J."/>
        </authorList>
    </citation>
    <scope>NUCLEOTIDE SEQUENCE [LARGE SCALE GENOMIC DNA]</scope>
    <source>
        <strain evidence="3 4">JCM 14559</strain>
    </source>
</reference>
<sequence length="522" mass="56944">MTYPPPPGVPDPGHPAPPFPQPPFPQPGYPQQPYAQQPYVQQPYPAQQFPPYGEQPGLRPPPRRGGAGRKLACLGVVVVLLLGAGVGGVVLLRTIGRQPRMEALKSGAEPWVKVTEGLTQALAAKDEEAFVKQFAAGPTKEKQRKVFRNLVKIPWEKASWESGLVRDGRLSVKFVHQVKGVDSYPIAERYEWKVLGPDSTSSGKAPTEAAIADGAEVITEVGGTTNGEGKTMDDGYYPAPWDLYDELSVQVRDHLVAMSDKAQEAELNRDVDVMARAAADDLAAWRKCAPAPTGKTAAAAGFFVVLERSRDVYNKLYHGDGRPNDSLEAGVNMGFWADSPPESDPDLTVIGGSRIVMDTTDGRFTGKQWQEGVTNIGRHEMAHAIVATLTSWSESSTTDTRKAWVSEGFAEYMALRGKEDRARQDLAVLKQVPFDGKLPPGERSSFYSYDAARRSANYTLAADALRYMASKYGDAKVCGFVAGQYTRPEEYEQQITAATGQPVEEFQSAWAAHVRSTVQGLR</sequence>